<keyword evidence="2" id="KW-1185">Reference proteome</keyword>
<dbReference type="RefSeq" id="WP_317642372.1">
    <property type="nucleotide sequence ID" value="NZ_AP026800.1"/>
</dbReference>
<organism evidence="1 2">
    <name type="scientific">Bombiscardovia apis</name>
    <dbReference type="NCBI Taxonomy" id="2932182"/>
    <lineage>
        <taxon>Bacteria</taxon>
        <taxon>Bacillati</taxon>
        <taxon>Actinomycetota</taxon>
        <taxon>Actinomycetes</taxon>
        <taxon>Bifidobacteriales</taxon>
        <taxon>Bifidobacteriaceae</taxon>
        <taxon>Bombiscardovia</taxon>
    </lineage>
</organism>
<gene>
    <name evidence="1" type="ORF">KIMH_09800</name>
</gene>
<reference evidence="1 2" key="1">
    <citation type="journal article" date="2023" name="Microbiol. Spectr.">
        <title>Symbiosis of Carpenter Bees with Uncharacterized Lactic Acid Bacteria Showing NAD Auxotrophy.</title>
        <authorList>
            <person name="Kawasaki S."/>
            <person name="Ozawa K."/>
            <person name="Mori T."/>
            <person name="Yamamoto A."/>
            <person name="Ito M."/>
            <person name="Ohkuma M."/>
            <person name="Sakamoto M."/>
            <person name="Matsutani M."/>
        </authorList>
    </citation>
    <scope>NUCLEOTIDE SEQUENCE [LARGE SCALE GENOMIC DNA]</scope>
    <source>
        <strain evidence="1 2">KimH</strain>
    </source>
</reference>
<dbReference type="Proteomes" id="UP001321748">
    <property type="component" value="Chromosome"/>
</dbReference>
<evidence type="ECO:0000313" key="2">
    <source>
        <dbReference type="Proteomes" id="UP001321748"/>
    </source>
</evidence>
<sequence>MIPNLTLTDGGTIPTGTYGHIEARGNVCMEPGVRFRTMNIDGDLVGSDMIGSSLHLNGSLHLPTGSLRVFNLHGRGRVLGQGDIYADCIDIEGLINTEGRIIAKRYLKFCGLMEGQTNIVSRDVSILGVIHVETLLASHVRIETMHPKVVPLKDVKWMVRHSEIGTLICHYAELHKCGCNLVQSNIINLREGTFVYDAVCTDTITTDKKSAAVMTLGGAKRLHVAGY</sequence>
<proteinExistence type="predicted"/>
<evidence type="ECO:0000313" key="1">
    <source>
        <dbReference type="EMBL" id="BDR54869.1"/>
    </source>
</evidence>
<dbReference type="EMBL" id="AP026800">
    <property type="protein sequence ID" value="BDR54869.1"/>
    <property type="molecule type" value="Genomic_DNA"/>
</dbReference>
<name>A0ABN6SFT8_9BIFI</name>
<accession>A0ABN6SFT8</accession>
<protein>
    <submittedName>
        <fullName evidence="1">Uncharacterized protein</fullName>
    </submittedName>
</protein>